<feature type="region of interest" description="Disordered" evidence="1">
    <location>
        <begin position="303"/>
        <end position="324"/>
    </location>
</feature>
<dbReference type="Proteomes" id="UP001158576">
    <property type="component" value="Chromosome 2"/>
</dbReference>
<accession>A0ABN7T4N3</accession>
<keyword evidence="3" id="KW-1185">Reference proteome</keyword>
<reference evidence="2 3" key="1">
    <citation type="submission" date="2021-04" db="EMBL/GenBank/DDBJ databases">
        <authorList>
            <person name="Bliznina A."/>
        </authorList>
    </citation>
    <scope>NUCLEOTIDE SEQUENCE [LARGE SCALE GENOMIC DNA]</scope>
</reference>
<dbReference type="Gene3D" id="3.30.160.20">
    <property type="match status" value="1"/>
</dbReference>
<proteinExistence type="predicted"/>
<protein>
    <submittedName>
        <fullName evidence="2">Oidioi.mRNA.OKI2018_I69.chr2.g6648.t1.cds</fullName>
    </submittedName>
</protein>
<evidence type="ECO:0000313" key="3">
    <source>
        <dbReference type="Proteomes" id="UP001158576"/>
    </source>
</evidence>
<name>A0ABN7T4N3_OIKDI</name>
<sequence>MNSNDFWLKEPFKLWEDWCRKNEPPLIRRTDKDQKHGWHYELQEKIENDGQTKLKFKLHKECRSEFEDLKMFEECSENVLGEWKGKDVKKLKNQFGEKILIHLREQDALMDIVLPSSKYDLDRGDAKREVDKFLKDKKLVEKEHYEIGSEMTSREGCQIHRYYYKFKDTSKVKFGCLRGKVLMAYSPEKRQAAKNCAQLILDAIDQERKNRDSKNKQAEVTDNKNSKPEFDEILFCHGVRNRCNRFIEIRDGEFEDLKTDEAESRNYVPKPIDKLKEIQNRKDVEFSYVILWPKLKRKNEIKLPESEDEEKQKQSFDLSENQPNINRPYSRSVYQCILKTFTRPPITVIGRGRSQDDAENDAAKKCLYHLHIQTRPELNWAGLPLTKLKENQEVGRKESS</sequence>
<organism evidence="2 3">
    <name type="scientific">Oikopleura dioica</name>
    <name type="common">Tunicate</name>
    <dbReference type="NCBI Taxonomy" id="34765"/>
    <lineage>
        <taxon>Eukaryota</taxon>
        <taxon>Metazoa</taxon>
        <taxon>Chordata</taxon>
        <taxon>Tunicata</taxon>
        <taxon>Appendicularia</taxon>
        <taxon>Copelata</taxon>
        <taxon>Oikopleuridae</taxon>
        <taxon>Oikopleura</taxon>
    </lineage>
</organism>
<dbReference type="EMBL" id="OU015567">
    <property type="protein sequence ID" value="CAG5112432.1"/>
    <property type="molecule type" value="Genomic_DNA"/>
</dbReference>
<feature type="compositionally biased region" description="Basic and acidic residues" evidence="1">
    <location>
        <begin position="303"/>
        <end position="314"/>
    </location>
</feature>
<gene>
    <name evidence="2" type="ORF">OKIOD_LOCUS15413</name>
</gene>
<evidence type="ECO:0000256" key="1">
    <source>
        <dbReference type="SAM" id="MobiDB-lite"/>
    </source>
</evidence>
<feature type="compositionally biased region" description="Polar residues" evidence="1">
    <location>
        <begin position="315"/>
        <end position="324"/>
    </location>
</feature>
<evidence type="ECO:0000313" key="2">
    <source>
        <dbReference type="EMBL" id="CAG5112432.1"/>
    </source>
</evidence>